<dbReference type="Gene3D" id="1.10.10.10">
    <property type="entry name" value="Winged helix-like DNA-binding domain superfamily/Winged helix DNA-binding domain"/>
    <property type="match status" value="1"/>
</dbReference>
<organism evidence="4 5">
    <name type="scientific">Spirosoma sordidisoli</name>
    <dbReference type="NCBI Taxonomy" id="2502893"/>
    <lineage>
        <taxon>Bacteria</taxon>
        <taxon>Pseudomonadati</taxon>
        <taxon>Bacteroidota</taxon>
        <taxon>Cytophagia</taxon>
        <taxon>Cytophagales</taxon>
        <taxon>Cytophagaceae</taxon>
        <taxon>Spirosoma</taxon>
    </lineage>
</organism>
<dbReference type="PIRSF" id="PIRSF016838">
    <property type="entry name" value="PafC"/>
    <property type="match status" value="1"/>
</dbReference>
<evidence type="ECO:0000313" key="4">
    <source>
        <dbReference type="EMBL" id="RYC70158.1"/>
    </source>
</evidence>
<dbReference type="PROSITE" id="PS51000">
    <property type="entry name" value="HTH_DEOR_2"/>
    <property type="match status" value="1"/>
</dbReference>
<dbReference type="Pfam" id="PF08279">
    <property type="entry name" value="HTH_11"/>
    <property type="match status" value="1"/>
</dbReference>
<feature type="domain" description="HTH deoR-type" evidence="3">
    <location>
        <begin position="3"/>
        <end position="58"/>
    </location>
</feature>
<evidence type="ECO:0000256" key="1">
    <source>
        <dbReference type="ARBA" id="ARBA00023015"/>
    </source>
</evidence>
<dbReference type="GO" id="GO:0003700">
    <property type="term" value="F:DNA-binding transcription factor activity"/>
    <property type="evidence" value="ECO:0007669"/>
    <property type="project" value="InterPro"/>
</dbReference>
<proteinExistence type="predicted"/>
<dbReference type="InterPro" id="IPR001034">
    <property type="entry name" value="DeoR_HTH"/>
</dbReference>
<dbReference type="InterPro" id="IPR028349">
    <property type="entry name" value="PafC-like"/>
</dbReference>
<protein>
    <submittedName>
        <fullName evidence="4">YafY family transcriptional regulator</fullName>
    </submittedName>
</protein>
<evidence type="ECO:0000259" key="3">
    <source>
        <dbReference type="PROSITE" id="PS51000"/>
    </source>
</evidence>
<accession>A0A4V1RWG2</accession>
<keyword evidence="2" id="KW-0804">Transcription</keyword>
<dbReference type="InterPro" id="IPR057727">
    <property type="entry name" value="WCX_dom"/>
</dbReference>
<gene>
    <name evidence="4" type="ORF">EQG79_09835</name>
</gene>
<dbReference type="AlphaFoldDB" id="A0A4V1RWG2"/>
<evidence type="ECO:0000256" key="2">
    <source>
        <dbReference type="ARBA" id="ARBA00023163"/>
    </source>
</evidence>
<dbReference type="InterPro" id="IPR036388">
    <property type="entry name" value="WH-like_DNA-bd_sf"/>
</dbReference>
<dbReference type="InterPro" id="IPR051534">
    <property type="entry name" value="CBASS_pafABC_assoc_protein"/>
</dbReference>
<dbReference type="Pfam" id="PF25583">
    <property type="entry name" value="WCX"/>
    <property type="match status" value="1"/>
</dbReference>
<dbReference type="RefSeq" id="WP_077921889.1">
    <property type="nucleotide sequence ID" value="NZ_SBLB01000002.1"/>
</dbReference>
<dbReference type="InterPro" id="IPR013196">
    <property type="entry name" value="HTH_11"/>
</dbReference>
<name>A0A4V1RWG2_9BACT</name>
<dbReference type="SUPFAM" id="SSF46785">
    <property type="entry name" value="Winged helix' DNA-binding domain"/>
    <property type="match status" value="1"/>
</dbReference>
<comment type="caution">
    <text evidence="4">The sequence shown here is derived from an EMBL/GenBank/DDBJ whole genome shotgun (WGS) entry which is preliminary data.</text>
</comment>
<dbReference type="PANTHER" id="PTHR34580">
    <property type="match status" value="1"/>
</dbReference>
<dbReference type="PROSITE" id="PS52050">
    <property type="entry name" value="WYL"/>
    <property type="match status" value="1"/>
</dbReference>
<reference evidence="4 5" key="1">
    <citation type="submission" date="2019-01" db="EMBL/GenBank/DDBJ databases">
        <title>Spirosoma flava sp. nov., a propanil-degrading bacterium isolated from herbicide-contaminated soil.</title>
        <authorList>
            <person name="Zhang L."/>
            <person name="Jiang J.-D."/>
        </authorList>
    </citation>
    <scope>NUCLEOTIDE SEQUENCE [LARGE SCALE GENOMIC DNA]</scope>
    <source>
        <strain evidence="4 5">TY50</strain>
    </source>
</reference>
<dbReference type="Proteomes" id="UP000290407">
    <property type="component" value="Unassembled WGS sequence"/>
</dbReference>
<sequence length="322" mass="37304">MNRLDRLTAILIHLQTKRVVRAQELADRFTISLRTVYRDIRSLEEAGVPVGAEAGVGYFLTDYHLPPVMFTNAEASALVFGGKLVEKWGDESVQTAFESALFKIKSVLKRPDQEHLDDLAPHVAVHKPNLREPYVGGLLNTLQHAIAQHHVLAICYQAGYTDTETRREVEPVGLYHYGMVWHLIAYCRTRQDYRDFRVDRIRELVDTGRPFARQERLSLREYLDQMRRPDMPVVNVSVSFTKKAARFVQEHRYMWGFQREEDLGDRVRMHLCTPYLEGLGRWLLSYGDSVTIEAPDQLRTLMQALTEELFAHYMPVEETLLT</sequence>
<keyword evidence="1" id="KW-0805">Transcription regulation</keyword>
<keyword evidence="5" id="KW-1185">Reference proteome</keyword>
<dbReference type="InterPro" id="IPR036390">
    <property type="entry name" value="WH_DNA-bd_sf"/>
</dbReference>
<dbReference type="EMBL" id="SBLB01000002">
    <property type="protein sequence ID" value="RYC70158.1"/>
    <property type="molecule type" value="Genomic_DNA"/>
</dbReference>
<dbReference type="InterPro" id="IPR026881">
    <property type="entry name" value="WYL_dom"/>
</dbReference>
<dbReference type="Pfam" id="PF13280">
    <property type="entry name" value="WYL"/>
    <property type="match status" value="1"/>
</dbReference>
<dbReference type="PANTHER" id="PTHR34580:SF3">
    <property type="entry name" value="PROTEIN PAFB"/>
    <property type="match status" value="1"/>
</dbReference>
<evidence type="ECO:0000313" key="5">
    <source>
        <dbReference type="Proteomes" id="UP000290407"/>
    </source>
</evidence>